<feature type="domain" description="Sphingomyelin synthase-like" evidence="11">
    <location>
        <begin position="217"/>
        <end position="285"/>
    </location>
</feature>
<keyword evidence="3" id="KW-0808">Transferase</keyword>
<dbReference type="Proteomes" id="UP001165085">
    <property type="component" value="Unassembled WGS sequence"/>
</dbReference>
<keyword evidence="4 10" id="KW-0812">Transmembrane</keyword>
<gene>
    <name evidence="12" type="ORF">TrST_g5646</name>
</gene>
<dbReference type="AlphaFoldDB" id="A0A9W7E310"/>
<feature type="transmembrane region" description="Helical" evidence="10">
    <location>
        <begin position="221"/>
        <end position="238"/>
    </location>
</feature>
<dbReference type="GO" id="GO:0005789">
    <property type="term" value="C:endoplasmic reticulum membrane"/>
    <property type="evidence" value="ECO:0007669"/>
    <property type="project" value="TreeGrafter"/>
</dbReference>
<evidence type="ECO:0000313" key="12">
    <source>
        <dbReference type="EMBL" id="GMH60373.1"/>
    </source>
</evidence>
<dbReference type="GO" id="GO:0047493">
    <property type="term" value="F:ceramide cholinephosphotransferase activity"/>
    <property type="evidence" value="ECO:0007669"/>
    <property type="project" value="TreeGrafter"/>
</dbReference>
<evidence type="ECO:0000256" key="5">
    <source>
        <dbReference type="ARBA" id="ARBA00022919"/>
    </source>
</evidence>
<evidence type="ECO:0000256" key="8">
    <source>
        <dbReference type="ARBA" id="ARBA00023136"/>
    </source>
</evidence>
<evidence type="ECO:0000256" key="10">
    <source>
        <dbReference type="SAM" id="Phobius"/>
    </source>
</evidence>
<feature type="transmembrane region" description="Helical" evidence="10">
    <location>
        <begin position="138"/>
        <end position="162"/>
    </location>
</feature>
<feature type="region of interest" description="Disordered" evidence="9">
    <location>
        <begin position="374"/>
        <end position="412"/>
    </location>
</feature>
<protein>
    <recommendedName>
        <fullName evidence="11">Sphingomyelin synthase-like domain-containing protein</fullName>
    </recommendedName>
</protein>
<feature type="transmembrane region" description="Helical" evidence="10">
    <location>
        <begin position="268"/>
        <end position="286"/>
    </location>
</feature>
<feature type="transmembrane region" description="Helical" evidence="10">
    <location>
        <begin position="50"/>
        <end position="73"/>
    </location>
</feature>
<dbReference type="InterPro" id="IPR025749">
    <property type="entry name" value="Sphingomyelin_synth-like_dom"/>
</dbReference>
<feature type="transmembrane region" description="Helical" evidence="10">
    <location>
        <begin position="107"/>
        <end position="126"/>
    </location>
</feature>
<comment type="similarity">
    <text evidence="2">Belongs to the sphingomyelin synthase family.</text>
</comment>
<keyword evidence="5" id="KW-0746">Sphingolipid metabolism</keyword>
<keyword evidence="6 10" id="KW-1133">Transmembrane helix</keyword>
<organism evidence="12 13">
    <name type="scientific">Triparma strigata</name>
    <dbReference type="NCBI Taxonomy" id="1606541"/>
    <lineage>
        <taxon>Eukaryota</taxon>
        <taxon>Sar</taxon>
        <taxon>Stramenopiles</taxon>
        <taxon>Ochrophyta</taxon>
        <taxon>Bolidophyceae</taxon>
        <taxon>Parmales</taxon>
        <taxon>Triparmaceae</taxon>
        <taxon>Triparma</taxon>
    </lineage>
</organism>
<keyword evidence="8 10" id="KW-0472">Membrane</keyword>
<dbReference type="GO" id="GO:0046513">
    <property type="term" value="P:ceramide biosynthetic process"/>
    <property type="evidence" value="ECO:0007669"/>
    <property type="project" value="TreeGrafter"/>
</dbReference>
<evidence type="ECO:0000256" key="7">
    <source>
        <dbReference type="ARBA" id="ARBA00023098"/>
    </source>
</evidence>
<dbReference type="EMBL" id="BRXY01000065">
    <property type="protein sequence ID" value="GMH60373.1"/>
    <property type="molecule type" value="Genomic_DNA"/>
</dbReference>
<evidence type="ECO:0000256" key="1">
    <source>
        <dbReference type="ARBA" id="ARBA00004141"/>
    </source>
</evidence>
<name>A0A9W7E310_9STRA</name>
<dbReference type="GO" id="GO:0005886">
    <property type="term" value="C:plasma membrane"/>
    <property type="evidence" value="ECO:0007669"/>
    <property type="project" value="TreeGrafter"/>
</dbReference>
<evidence type="ECO:0000313" key="13">
    <source>
        <dbReference type="Proteomes" id="UP001165085"/>
    </source>
</evidence>
<reference evidence="13" key="1">
    <citation type="journal article" date="2023" name="Commun. Biol.">
        <title>Genome analysis of Parmales, the sister group of diatoms, reveals the evolutionary specialization of diatoms from phago-mixotrophs to photoautotrophs.</title>
        <authorList>
            <person name="Ban H."/>
            <person name="Sato S."/>
            <person name="Yoshikawa S."/>
            <person name="Yamada K."/>
            <person name="Nakamura Y."/>
            <person name="Ichinomiya M."/>
            <person name="Sato N."/>
            <person name="Blanc-Mathieu R."/>
            <person name="Endo H."/>
            <person name="Kuwata A."/>
            <person name="Ogata H."/>
        </authorList>
    </citation>
    <scope>NUCLEOTIDE SEQUENCE [LARGE SCALE GENOMIC DNA]</scope>
    <source>
        <strain evidence="13">NIES 3701</strain>
    </source>
</reference>
<evidence type="ECO:0000259" key="11">
    <source>
        <dbReference type="Pfam" id="PF14360"/>
    </source>
</evidence>
<evidence type="ECO:0000256" key="6">
    <source>
        <dbReference type="ARBA" id="ARBA00022989"/>
    </source>
</evidence>
<comment type="caution">
    <text evidence="12">The sequence shown here is derived from an EMBL/GenBank/DDBJ whole genome shotgun (WGS) entry which is preliminary data.</text>
</comment>
<evidence type="ECO:0000256" key="2">
    <source>
        <dbReference type="ARBA" id="ARBA00005441"/>
    </source>
</evidence>
<dbReference type="OrthoDB" id="422827at2759"/>
<dbReference type="PANTHER" id="PTHR21290:SF62">
    <property type="entry name" value="PHOSPHATIDYLINOSITOL:CERAMIDE INOSITOLPHOSPHOTRANSFERASE 1-RELATED"/>
    <property type="match status" value="1"/>
</dbReference>
<evidence type="ECO:0000256" key="9">
    <source>
        <dbReference type="SAM" id="MobiDB-lite"/>
    </source>
</evidence>
<dbReference type="GO" id="GO:0033188">
    <property type="term" value="F:sphingomyelin synthase activity"/>
    <property type="evidence" value="ECO:0007669"/>
    <property type="project" value="TreeGrafter"/>
</dbReference>
<comment type="subcellular location">
    <subcellularLocation>
        <location evidence="1">Membrane</location>
        <topology evidence="1">Multi-pass membrane protein</topology>
    </subcellularLocation>
</comment>
<dbReference type="PANTHER" id="PTHR21290">
    <property type="entry name" value="SPHINGOMYELIN SYNTHETASE"/>
    <property type="match status" value="1"/>
</dbReference>
<dbReference type="InterPro" id="IPR045221">
    <property type="entry name" value="Sphingomyelin_synth-like"/>
</dbReference>
<evidence type="ECO:0000256" key="3">
    <source>
        <dbReference type="ARBA" id="ARBA00022679"/>
    </source>
</evidence>
<sequence length="412" mass="47309">MSSESPISRLPSPIPPPSLDWNIIDNGYLRQYSHVRAQFWIELSILKREAVTLGFLIALQLVHSATTNLVYFLEDRTLSSPQRLPLFDVAFHYLPVLEGPLWMFSDFIVYSMVAIMGLMLISNVFIKWTFAKSPSSYALLRFFKTLVVLQFFRSVSFLVTFLPGASEQCLYTVTDEMKTESVGDFLEGLADPRGNSEHWDPPTTFTSILFRSDSSKGCGDLIFSSHIMFALLSCITISKYFASKFLVILMSTMVAIMVPFTLASRKHYSIDVLTSLYVVPILYEIFWMKFPDIFTRAHMKKRYGLNFQRNVSTNSDADDSGFILIIRSRVYSISIDQLPHDFRDEVNPNKKLNNSFDSDLEMCTFRKWSGDNGDNGDSEFEHSVESQYETETNELRSRNNSFLNLSPERNFE</sequence>
<keyword evidence="13" id="KW-1185">Reference proteome</keyword>
<feature type="transmembrane region" description="Helical" evidence="10">
    <location>
        <begin position="245"/>
        <end position="262"/>
    </location>
</feature>
<proteinExistence type="inferred from homology"/>
<dbReference type="Pfam" id="PF14360">
    <property type="entry name" value="PAP2_C"/>
    <property type="match status" value="1"/>
</dbReference>
<evidence type="ECO:0000256" key="4">
    <source>
        <dbReference type="ARBA" id="ARBA00022692"/>
    </source>
</evidence>
<dbReference type="GO" id="GO:0000139">
    <property type="term" value="C:Golgi membrane"/>
    <property type="evidence" value="ECO:0007669"/>
    <property type="project" value="TreeGrafter"/>
</dbReference>
<accession>A0A9W7E310</accession>
<keyword evidence="7" id="KW-0443">Lipid metabolism</keyword>